<dbReference type="PROSITE" id="PS50887">
    <property type="entry name" value="GGDEF"/>
    <property type="match status" value="1"/>
</dbReference>
<dbReference type="InterPro" id="IPR029787">
    <property type="entry name" value="Nucleotide_cyclase"/>
</dbReference>
<dbReference type="CDD" id="cd01948">
    <property type="entry name" value="EAL"/>
    <property type="match status" value="1"/>
</dbReference>
<dbReference type="NCBIfam" id="TIGR00254">
    <property type="entry name" value="GGDEF"/>
    <property type="match status" value="1"/>
</dbReference>
<dbReference type="Gene3D" id="3.20.20.450">
    <property type="entry name" value="EAL domain"/>
    <property type="match status" value="1"/>
</dbReference>
<dbReference type="OrthoDB" id="9760752at2"/>
<dbReference type="InterPro" id="IPR035965">
    <property type="entry name" value="PAS-like_dom_sf"/>
</dbReference>
<dbReference type="SMART" id="SM00267">
    <property type="entry name" value="GGDEF"/>
    <property type="match status" value="1"/>
</dbReference>
<dbReference type="Gene3D" id="3.30.70.270">
    <property type="match status" value="1"/>
</dbReference>
<keyword evidence="4" id="KW-1185">Reference proteome</keyword>
<dbReference type="EMBL" id="WIOL01000001">
    <property type="protein sequence ID" value="MQT15996.1"/>
    <property type="molecule type" value="Genomic_DNA"/>
</dbReference>
<reference evidence="3 4" key="1">
    <citation type="submission" date="2019-09" db="EMBL/GenBank/DDBJ databases">
        <title>Polymorphobacter sp. isolated from a lake in China.</title>
        <authorList>
            <person name="Liu Z."/>
        </authorList>
    </citation>
    <scope>NUCLEOTIDE SEQUENCE [LARGE SCALE GENOMIC DNA]</scope>
    <source>
        <strain evidence="3 4">D40P</strain>
    </source>
</reference>
<accession>A0A7C9GN70</accession>
<dbReference type="Pfam" id="PF00990">
    <property type="entry name" value="GGDEF"/>
    <property type="match status" value="1"/>
</dbReference>
<dbReference type="InterPro" id="IPR052155">
    <property type="entry name" value="Biofilm_reg_signaling"/>
</dbReference>
<dbReference type="SUPFAM" id="SSF55785">
    <property type="entry name" value="PYP-like sensor domain (PAS domain)"/>
    <property type="match status" value="2"/>
</dbReference>
<dbReference type="InterPro" id="IPR001633">
    <property type="entry name" value="EAL_dom"/>
</dbReference>
<dbReference type="Gene3D" id="3.30.450.20">
    <property type="entry name" value="PAS domain"/>
    <property type="match status" value="2"/>
</dbReference>
<dbReference type="Pfam" id="PF08448">
    <property type="entry name" value="PAS_4"/>
    <property type="match status" value="2"/>
</dbReference>
<feature type="domain" description="GGDEF" evidence="2">
    <location>
        <begin position="334"/>
        <end position="469"/>
    </location>
</feature>
<dbReference type="InterPro" id="IPR000160">
    <property type="entry name" value="GGDEF_dom"/>
</dbReference>
<dbReference type="PANTHER" id="PTHR44757:SF2">
    <property type="entry name" value="BIOFILM ARCHITECTURE MAINTENANCE PROTEIN MBAA"/>
    <property type="match status" value="1"/>
</dbReference>
<sequence>MSRAVAEGHKMATDECDAIFRTCFDMAPYPALILDCDLVAVTCNLAYERTAHMTREAMVGRPIFDTFPGVDAQSVILRDSYNRVLRTGTSDFVPHLVYAISVPGSSGLRERHWAVTNIPLLDNDGTLYGILHCPSDITELTQLRQANAGIRSSNLDPKSRESIHLWTRNVQDILRLEKSRLQRLFQQAPSFIAVVQGPDHIFELANDAYYQLVGHREIIGRKVADVMPEVIAQGYLARLDAVYATGRPFTGRALPIELQRSAGGPLEQSYIDLIYQPIFDEKGEVTGIFAQGNDVTEAYLLAQEVTYQASHDSLTGLCNRREFARQTRAGVEPGSHALLYMDIDHLKIVNDRCGHAAGDSLLIQVASALMAHCDGPDDLLARLGGDEFALVRRNCSPEAAAALADRLCSAVKDIKFVWRGKHYGITLSVGVVNFGETDMLSFEAALGLADAACFLAKEKGRNRVQVSLETDEEVRQQQRDMDNVTRLKDAMREDRVILYEQRIAALQDAHAQPQMMYEVLARLREPDGTIIAPASFIPAAERFGIIEDLDRHIVRKTFAHLQAQPESRRDETCYFINLSGFTLSGEGFRSFVENALADCPAVRSSHICFQVTETAALFNVERTAAAMRSLIAMGFRFALDDFGSGMASFSYLSQLPVHYVKIDGEFVQAILKTPTGGIIVEAVATVARAMGMRTIAECVEFDNLIPPLKSMGIDYAQGHALQRPVLM</sequence>
<organism evidence="3 4">
    <name type="scientific">Sandarakinorhabdus fusca</name>
    <dbReference type="NCBI Taxonomy" id="1439888"/>
    <lineage>
        <taxon>Bacteria</taxon>
        <taxon>Pseudomonadati</taxon>
        <taxon>Pseudomonadota</taxon>
        <taxon>Alphaproteobacteria</taxon>
        <taxon>Sphingomonadales</taxon>
        <taxon>Sphingosinicellaceae</taxon>
        <taxon>Sandarakinorhabdus</taxon>
    </lineage>
</organism>
<evidence type="ECO:0000313" key="3">
    <source>
        <dbReference type="EMBL" id="MQT15996.1"/>
    </source>
</evidence>
<dbReference type="InterPro" id="IPR000014">
    <property type="entry name" value="PAS"/>
</dbReference>
<dbReference type="SUPFAM" id="SSF141868">
    <property type="entry name" value="EAL domain-like"/>
    <property type="match status" value="1"/>
</dbReference>
<evidence type="ECO:0000259" key="2">
    <source>
        <dbReference type="PROSITE" id="PS50887"/>
    </source>
</evidence>
<dbReference type="Proteomes" id="UP000481327">
    <property type="component" value="Unassembled WGS sequence"/>
</dbReference>
<dbReference type="InterPro" id="IPR043128">
    <property type="entry name" value="Rev_trsase/Diguanyl_cyclase"/>
</dbReference>
<dbReference type="InterPro" id="IPR013656">
    <property type="entry name" value="PAS_4"/>
</dbReference>
<evidence type="ECO:0000313" key="4">
    <source>
        <dbReference type="Proteomes" id="UP000481327"/>
    </source>
</evidence>
<dbReference type="AlphaFoldDB" id="A0A7C9GN70"/>
<name>A0A7C9GN70_9SPHN</name>
<gene>
    <name evidence="3" type="ORF">F3168_01795</name>
</gene>
<dbReference type="SMART" id="SM00091">
    <property type="entry name" value="PAS"/>
    <property type="match status" value="2"/>
</dbReference>
<comment type="caution">
    <text evidence="3">The sequence shown here is derived from an EMBL/GenBank/DDBJ whole genome shotgun (WGS) entry which is preliminary data.</text>
</comment>
<protein>
    <submittedName>
        <fullName evidence="3">EAL domain-containing protein</fullName>
    </submittedName>
</protein>
<dbReference type="CDD" id="cd01949">
    <property type="entry name" value="GGDEF"/>
    <property type="match status" value="1"/>
</dbReference>
<dbReference type="Pfam" id="PF00563">
    <property type="entry name" value="EAL"/>
    <property type="match status" value="1"/>
</dbReference>
<dbReference type="PANTHER" id="PTHR44757">
    <property type="entry name" value="DIGUANYLATE CYCLASE DGCP"/>
    <property type="match status" value="1"/>
</dbReference>
<dbReference type="SUPFAM" id="SSF55073">
    <property type="entry name" value="Nucleotide cyclase"/>
    <property type="match status" value="1"/>
</dbReference>
<dbReference type="PROSITE" id="PS50883">
    <property type="entry name" value="EAL"/>
    <property type="match status" value="1"/>
</dbReference>
<feature type="domain" description="EAL" evidence="1">
    <location>
        <begin position="480"/>
        <end position="727"/>
    </location>
</feature>
<dbReference type="SMART" id="SM00052">
    <property type="entry name" value="EAL"/>
    <property type="match status" value="1"/>
</dbReference>
<evidence type="ECO:0000259" key="1">
    <source>
        <dbReference type="PROSITE" id="PS50883"/>
    </source>
</evidence>
<dbReference type="RefSeq" id="WP_152576449.1">
    <property type="nucleotide sequence ID" value="NZ_JAATJI010000001.1"/>
</dbReference>
<proteinExistence type="predicted"/>
<dbReference type="InterPro" id="IPR035919">
    <property type="entry name" value="EAL_sf"/>
</dbReference>